<sequence>MHHYYTIDGPIIGQGQFGKVRLERNLLTQQKVAMKAVRKKDLKVIEMFQMRREIDILKMCQHPGLSRLIDVFEDATHFYVAMEHISGKNLYDYLKARSFRLTESRSREIMAHLSKSVQYLHRFGILHRDIKLENVMMSDQSDFAIPKLIDFGLARVVGPGMTSDEPFGTLGYVAPEVLKKEAYNFSCDIWSLGCITYALLSGSLPFDHKSPVETVKMTLRDPLQFELPVWRETTQCAQEFITNLLIKDQHIRFSIEQVLHHTWLKSISGGNSSSSSSLGFIASRQLAPQARSYKKL</sequence>
<dbReference type="InterPro" id="IPR000719">
    <property type="entry name" value="Prot_kinase_dom"/>
</dbReference>
<comment type="caution">
    <text evidence="5">The sequence shown here is derived from an EMBL/GenBank/DDBJ whole genome shotgun (WGS) entry which is preliminary data.</text>
</comment>
<dbReference type="PROSITE" id="PS00108">
    <property type="entry name" value="PROTEIN_KINASE_ST"/>
    <property type="match status" value="1"/>
</dbReference>
<reference evidence="5" key="1">
    <citation type="submission" date="2019-06" db="EMBL/GenBank/DDBJ databases">
        <authorList>
            <person name="Zheng W."/>
        </authorList>
    </citation>
    <scope>NUCLEOTIDE SEQUENCE</scope>
    <source>
        <strain evidence="5">QDHG01</strain>
    </source>
</reference>
<dbReference type="GO" id="GO:0004672">
    <property type="term" value="F:protein kinase activity"/>
    <property type="evidence" value="ECO:0007669"/>
    <property type="project" value="InterPro"/>
</dbReference>
<dbReference type="Proteomes" id="UP000785679">
    <property type="component" value="Unassembled WGS sequence"/>
</dbReference>
<evidence type="ECO:0000256" key="3">
    <source>
        <dbReference type="ARBA" id="ARBA00022840"/>
    </source>
</evidence>
<keyword evidence="6" id="KW-1185">Reference proteome</keyword>
<gene>
    <name evidence="5" type="ORF">FGO68_gene6344</name>
</gene>
<dbReference type="AlphaFoldDB" id="A0A8J8NDL1"/>
<dbReference type="InterPro" id="IPR011009">
    <property type="entry name" value="Kinase-like_dom_sf"/>
</dbReference>
<evidence type="ECO:0000259" key="4">
    <source>
        <dbReference type="PROSITE" id="PS50011"/>
    </source>
</evidence>
<keyword evidence="3" id="KW-0067">ATP-binding</keyword>
<dbReference type="FunFam" id="1.10.510.10:FF:000571">
    <property type="entry name" value="Maternal embryonic leucine zipper kinase"/>
    <property type="match status" value="1"/>
</dbReference>
<dbReference type="GO" id="GO:0005524">
    <property type="term" value="F:ATP binding"/>
    <property type="evidence" value="ECO:0007669"/>
    <property type="project" value="UniProtKB-KW"/>
</dbReference>
<evidence type="ECO:0000256" key="2">
    <source>
        <dbReference type="ARBA" id="ARBA00022741"/>
    </source>
</evidence>
<protein>
    <recommendedName>
        <fullName evidence="4">Protein kinase domain-containing protein</fullName>
    </recommendedName>
</protein>
<evidence type="ECO:0000313" key="5">
    <source>
        <dbReference type="EMBL" id="TNV72475.1"/>
    </source>
</evidence>
<dbReference type="SUPFAM" id="SSF56112">
    <property type="entry name" value="Protein kinase-like (PK-like)"/>
    <property type="match status" value="1"/>
</dbReference>
<dbReference type="SMART" id="SM00220">
    <property type="entry name" value="S_TKc"/>
    <property type="match status" value="1"/>
</dbReference>
<dbReference type="Pfam" id="PF00069">
    <property type="entry name" value="Pkinase"/>
    <property type="match status" value="1"/>
</dbReference>
<feature type="domain" description="Protein kinase" evidence="4">
    <location>
        <begin position="6"/>
        <end position="264"/>
    </location>
</feature>
<name>A0A8J8NDL1_HALGN</name>
<dbReference type="PANTHER" id="PTHR24347">
    <property type="entry name" value="SERINE/THREONINE-PROTEIN KINASE"/>
    <property type="match status" value="1"/>
</dbReference>
<accession>A0A8J8NDL1</accession>
<evidence type="ECO:0000256" key="1">
    <source>
        <dbReference type="ARBA" id="ARBA00011245"/>
    </source>
</evidence>
<proteinExistence type="predicted"/>
<dbReference type="PROSITE" id="PS50011">
    <property type="entry name" value="PROTEIN_KINASE_DOM"/>
    <property type="match status" value="1"/>
</dbReference>
<dbReference type="CDD" id="cd05117">
    <property type="entry name" value="STKc_CAMK"/>
    <property type="match status" value="1"/>
</dbReference>
<comment type="subunit">
    <text evidence="1">Monomer.</text>
</comment>
<dbReference type="Gene3D" id="3.30.200.20">
    <property type="entry name" value="Phosphorylase Kinase, domain 1"/>
    <property type="match status" value="1"/>
</dbReference>
<keyword evidence="2" id="KW-0547">Nucleotide-binding</keyword>
<organism evidence="5 6">
    <name type="scientific">Halteria grandinella</name>
    <dbReference type="NCBI Taxonomy" id="5974"/>
    <lineage>
        <taxon>Eukaryota</taxon>
        <taxon>Sar</taxon>
        <taxon>Alveolata</taxon>
        <taxon>Ciliophora</taxon>
        <taxon>Intramacronucleata</taxon>
        <taxon>Spirotrichea</taxon>
        <taxon>Stichotrichia</taxon>
        <taxon>Sporadotrichida</taxon>
        <taxon>Halteriidae</taxon>
        <taxon>Halteria</taxon>
    </lineage>
</organism>
<dbReference type="EMBL" id="RRYP01022196">
    <property type="protein sequence ID" value="TNV72475.1"/>
    <property type="molecule type" value="Genomic_DNA"/>
</dbReference>
<dbReference type="Gene3D" id="1.10.510.10">
    <property type="entry name" value="Transferase(Phosphotransferase) domain 1"/>
    <property type="match status" value="1"/>
</dbReference>
<dbReference type="OrthoDB" id="10252354at2759"/>
<dbReference type="InterPro" id="IPR008271">
    <property type="entry name" value="Ser/Thr_kinase_AS"/>
</dbReference>
<evidence type="ECO:0000313" key="6">
    <source>
        <dbReference type="Proteomes" id="UP000785679"/>
    </source>
</evidence>